<dbReference type="EMBL" id="CM044704">
    <property type="protein sequence ID" value="KAI5667996.1"/>
    <property type="molecule type" value="Genomic_DNA"/>
</dbReference>
<reference evidence="2" key="1">
    <citation type="journal article" date="2023" name="Nat. Plants">
        <title>Single-cell RNA sequencing provides a high-resolution roadmap for understanding the multicellular compartmentation of specialized metabolism.</title>
        <authorList>
            <person name="Sun S."/>
            <person name="Shen X."/>
            <person name="Li Y."/>
            <person name="Li Y."/>
            <person name="Wang S."/>
            <person name="Li R."/>
            <person name="Zhang H."/>
            <person name="Shen G."/>
            <person name="Guo B."/>
            <person name="Wei J."/>
            <person name="Xu J."/>
            <person name="St-Pierre B."/>
            <person name="Chen S."/>
            <person name="Sun C."/>
        </authorList>
    </citation>
    <scope>NUCLEOTIDE SEQUENCE [LARGE SCALE GENOMIC DNA]</scope>
</reference>
<gene>
    <name evidence="1" type="ORF">M9H77_17849</name>
</gene>
<comment type="caution">
    <text evidence="1">The sequence shown here is derived from an EMBL/GenBank/DDBJ whole genome shotgun (WGS) entry which is preliminary data.</text>
</comment>
<name>A0ACC0B5S2_CATRO</name>
<evidence type="ECO:0000313" key="1">
    <source>
        <dbReference type="EMBL" id="KAI5667996.1"/>
    </source>
</evidence>
<sequence>MEKTIVLYPAPGIGHMISMLELAKLILHHHSHKFSAVHILITTGFRDIKSSYLDRISIINPSIIFHHLPFVQPDFTLNRSVIASAFDFIRLNASNVGNSLQEISRTSRICAFVIDLFCTSAMPCAEELGIPTYYFFTSGLASLAAYLYFPTIHQQINQSFKELPHIEILIPGLPPIPATHVPEPVLNRDDPAYRDILYFSEHLPKSNGILVNTFDELEPIPMKAITDGLNVPVGTTPPIYNIGPLMAEAGSRPAECGNDKEDTDLHQNECLSWLDKHPNGSIVFLCFGSRGSFTVEQIKEIANGLERSGHRFLWVVKKPLDYDIMDKQVHQLTDFELDNTLPEGFLERTKGKGLVAKSWAPQLQVLKHSAVGGFVSHCGWNSSLEAIVAGIPMVAWPLYAEQHINRAVLVHDIKLAVDLEHDDNGIVIAEEIERKLKELMDVERGREVKEQSAKMRDLALAALGNSGSSAAALAKLVQFWSHS</sequence>
<organism evidence="1 2">
    <name type="scientific">Catharanthus roseus</name>
    <name type="common">Madagascar periwinkle</name>
    <name type="synonym">Vinca rosea</name>
    <dbReference type="NCBI Taxonomy" id="4058"/>
    <lineage>
        <taxon>Eukaryota</taxon>
        <taxon>Viridiplantae</taxon>
        <taxon>Streptophyta</taxon>
        <taxon>Embryophyta</taxon>
        <taxon>Tracheophyta</taxon>
        <taxon>Spermatophyta</taxon>
        <taxon>Magnoliopsida</taxon>
        <taxon>eudicotyledons</taxon>
        <taxon>Gunneridae</taxon>
        <taxon>Pentapetalae</taxon>
        <taxon>asterids</taxon>
        <taxon>lamiids</taxon>
        <taxon>Gentianales</taxon>
        <taxon>Apocynaceae</taxon>
        <taxon>Rauvolfioideae</taxon>
        <taxon>Vinceae</taxon>
        <taxon>Catharanthinae</taxon>
        <taxon>Catharanthus</taxon>
    </lineage>
</organism>
<evidence type="ECO:0000313" key="2">
    <source>
        <dbReference type="Proteomes" id="UP001060085"/>
    </source>
</evidence>
<protein>
    <submittedName>
        <fullName evidence="1">Uncharacterized protein</fullName>
    </submittedName>
</protein>
<keyword evidence="2" id="KW-1185">Reference proteome</keyword>
<proteinExistence type="predicted"/>
<dbReference type="Proteomes" id="UP001060085">
    <property type="component" value="Linkage Group LG04"/>
</dbReference>
<accession>A0ACC0B5S2</accession>